<dbReference type="PANTHER" id="PTHR30561">
    <property type="entry name" value="SMR FAMILY PROTON-DEPENDENT DRUG EFFLUX TRANSPORTER SUGE"/>
    <property type="match status" value="1"/>
</dbReference>
<feature type="transmembrane region" description="Helical" evidence="11">
    <location>
        <begin position="191"/>
        <end position="208"/>
    </location>
</feature>
<evidence type="ECO:0000313" key="13">
    <source>
        <dbReference type="EMBL" id="PQV58919.1"/>
    </source>
</evidence>
<evidence type="ECO:0000256" key="10">
    <source>
        <dbReference type="ARBA" id="ARBA00023136"/>
    </source>
</evidence>
<evidence type="ECO:0000256" key="9">
    <source>
        <dbReference type="ARBA" id="ARBA00023098"/>
    </source>
</evidence>
<dbReference type="GO" id="GO:0009245">
    <property type="term" value="P:lipid A biosynthetic process"/>
    <property type="evidence" value="ECO:0007669"/>
    <property type="project" value="UniProtKB-KW"/>
</dbReference>
<keyword evidence="8 11" id="KW-1133">Transmembrane helix</keyword>
<organism evidence="13 14">
    <name type="scientific">Albidovulum denitrificans</name>
    <dbReference type="NCBI Taxonomy" id="404881"/>
    <lineage>
        <taxon>Bacteria</taxon>
        <taxon>Pseudomonadati</taxon>
        <taxon>Pseudomonadota</taxon>
        <taxon>Alphaproteobacteria</taxon>
        <taxon>Rhodobacterales</taxon>
        <taxon>Paracoccaceae</taxon>
        <taxon>Albidovulum</taxon>
    </lineage>
</organism>
<dbReference type="GO" id="GO:0005886">
    <property type="term" value="C:plasma membrane"/>
    <property type="evidence" value="ECO:0007669"/>
    <property type="project" value="UniProtKB-SubCell"/>
</dbReference>
<dbReference type="InterPro" id="IPR037185">
    <property type="entry name" value="EmrE-like"/>
</dbReference>
<keyword evidence="14" id="KW-1185">Reference proteome</keyword>
<feature type="transmembrane region" description="Helical" evidence="11">
    <location>
        <begin position="159"/>
        <end position="179"/>
    </location>
</feature>
<keyword evidence="4" id="KW-0997">Cell inner membrane</keyword>
<evidence type="ECO:0000256" key="6">
    <source>
        <dbReference type="ARBA" id="ARBA00022692"/>
    </source>
</evidence>
<dbReference type="SUPFAM" id="SSF103481">
    <property type="entry name" value="Multidrug resistance efflux transporter EmrE"/>
    <property type="match status" value="2"/>
</dbReference>
<evidence type="ECO:0000256" key="2">
    <source>
        <dbReference type="ARBA" id="ARBA00022475"/>
    </source>
</evidence>
<dbReference type="OrthoDB" id="9783707at2"/>
<proteinExistence type="predicted"/>
<evidence type="ECO:0000256" key="5">
    <source>
        <dbReference type="ARBA" id="ARBA00022556"/>
    </source>
</evidence>
<keyword evidence="5" id="KW-0441">Lipid A biosynthesis</keyword>
<keyword evidence="7" id="KW-0448">Lipopolysaccharide biosynthesis</keyword>
<feature type="domain" description="EamA" evidence="12">
    <location>
        <begin position="162"/>
        <end position="295"/>
    </location>
</feature>
<dbReference type="InterPro" id="IPR000620">
    <property type="entry name" value="EamA_dom"/>
</dbReference>
<comment type="subcellular location">
    <subcellularLocation>
        <location evidence="1">Cell membrane</location>
        <topology evidence="1">Multi-pass membrane protein</topology>
    </subcellularLocation>
</comment>
<feature type="transmembrane region" description="Helical" evidence="11">
    <location>
        <begin position="129"/>
        <end position="147"/>
    </location>
</feature>
<evidence type="ECO:0000256" key="7">
    <source>
        <dbReference type="ARBA" id="ARBA00022985"/>
    </source>
</evidence>
<feature type="transmembrane region" description="Helical" evidence="11">
    <location>
        <begin position="282"/>
        <end position="298"/>
    </location>
</feature>
<gene>
    <name evidence="13" type="ORF">LX70_00738</name>
</gene>
<dbReference type="GO" id="GO:0009103">
    <property type="term" value="P:lipopolysaccharide biosynthetic process"/>
    <property type="evidence" value="ECO:0007669"/>
    <property type="project" value="UniProtKB-KW"/>
</dbReference>
<evidence type="ECO:0000256" key="1">
    <source>
        <dbReference type="ARBA" id="ARBA00004651"/>
    </source>
</evidence>
<dbReference type="EMBL" id="PVEP01000001">
    <property type="protein sequence ID" value="PQV58919.1"/>
    <property type="molecule type" value="Genomic_DNA"/>
</dbReference>
<dbReference type="AlphaFoldDB" id="A0A2S8SDU2"/>
<feature type="transmembrane region" description="Helical" evidence="11">
    <location>
        <begin position="17"/>
        <end position="35"/>
    </location>
</feature>
<keyword evidence="10 11" id="KW-0472">Membrane</keyword>
<comment type="caution">
    <text evidence="13">The sequence shown here is derived from an EMBL/GenBank/DDBJ whole genome shotgun (WGS) entry which is preliminary data.</text>
</comment>
<evidence type="ECO:0000256" key="11">
    <source>
        <dbReference type="SAM" id="Phobius"/>
    </source>
</evidence>
<keyword evidence="3" id="KW-0444">Lipid biosynthesis</keyword>
<evidence type="ECO:0000256" key="8">
    <source>
        <dbReference type="ARBA" id="ARBA00022989"/>
    </source>
</evidence>
<dbReference type="RefSeq" id="WP_105513144.1">
    <property type="nucleotide sequence ID" value="NZ_PVEP01000001.1"/>
</dbReference>
<sequence length="299" mass="32072">MSEWLLSLEGTAAGKDAALALALLAAFLHALFGALQKGRHDPWLSRAAIDASYGVIAAPFALFVVPWPEPHMWPIFAGAFAIHAGYKLAQAATYSRGAYAVVYPVVRGTGPLFAVIGAGLVFGEHFTPGQWAGVFVLVAGILGLAVYNLRTVTVNRDTMVPALMLAVLTGAFVALYTTYDAYGIRSTADPFTFLAWFFFIDGVFMPVYTFRRWRQVPSSELLPLLKRGVIGAFVAYFSFGAIMLATRLDKVGEAAVLRETSTVFAALIAWAVLGEKVGPRRLALMSLIAAGAVIVEFAG</sequence>
<feature type="transmembrane region" description="Helical" evidence="11">
    <location>
        <begin position="71"/>
        <end position="89"/>
    </location>
</feature>
<dbReference type="GO" id="GO:0022857">
    <property type="term" value="F:transmembrane transporter activity"/>
    <property type="evidence" value="ECO:0007669"/>
    <property type="project" value="InterPro"/>
</dbReference>
<feature type="transmembrane region" description="Helical" evidence="11">
    <location>
        <begin position="47"/>
        <end position="65"/>
    </location>
</feature>
<feature type="transmembrane region" description="Helical" evidence="11">
    <location>
        <begin position="254"/>
        <end position="273"/>
    </location>
</feature>
<dbReference type="Pfam" id="PF00892">
    <property type="entry name" value="EamA"/>
    <property type="match status" value="2"/>
</dbReference>
<dbReference type="Gene3D" id="1.10.3730.20">
    <property type="match status" value="2"/>
</dbReference>
<evidence type="ECO:0000256" key="3">
    <source>
        <dbReference type="ARBA" id="ARBA00022516"/>
    </source>
</evidence>
<feature type="transmembrane region" description="Helical" evidence="11">
    <location>
        <begin position="229"/>
        <end position="248"/>
    </location>
</feature>
<dbReference type="PANTHER" id="PTHR30561:SF9">
    <property type="entry name" value="4-AMINO-4-DEOXY-L-ARABINOSE-PHOSPHOUNDECAPRENOL FLIPPASE SUBUNIT ARNF-RELATED"/>
    <property type="match status" value="1"/>
</dbReference>
<name>A0A2S8SDU2_9RHOB</name>
<dbReference type="InterPro" id="IPR000390">
    <property type="entry name" value="Small_drug/metabolite_transptr"/>
</dbReference>
<evidence type="ECO:0000313" key="14">
    <source>
        <dbReference type="Proteomes" id="UP000238338"/>
    </source>
</evidence>
<keyword evidence="6 11" id="KW-0812">Transmembrane</keyword>
<evidence type="ECO:0000259" key="12">
    <source>
        <dbReference type="Pfam" id="PF00892"/>
    </source>
</evidence>
<dbReference type="Proteomes" id="UP000238338">
    <property type="component" value="Unassembled WGS sequence"/>
</dbReference>
<keyword evidence="9" id="KW-0443">Lipid metabolism</keyword>
<protein>
    <submittedName>
        <fullName evidence="13">EamA-like transporter family protein</fullName>
    </submittedName>
</protein>
<reference evidence="13 14" key="1">
    <citation type="submission" date="2018-02" db="EMBL/GenBank/DDBJ databases">
        <title>Genomic Encyclopedia of Archaeal and Bacterial Type Strains, Phase II (KMG-II): from individual species to whole genera.</title>
        <authorList>
            <person name="Goeker M."/>
        </authorList>
    </citation>
    <scope>NUCLEOTIDE SEQUENCE [LARGE SCALE GENOMIC DNA]</scope>
    <source>
        <strain evidence="13 14">DSM 18921</strain>
    </source>
</reference>
<keyword evidence="2" id="KW-1003">Cell membrane</keyword>
<accession>A0A2S8SDU2</accession>
<feature type="transmembrane region" description="Helical" evidence="11">
    <location>
        <begin position="101"/>
        <end position="123"/>
    </location>
</feature>
<feature type="domain" description="EamA" evidence="12">
    <location>
        <begin position="18"/>
        <end position="144"/>
    </location>
</feature>
<evidence type="ECO:0000256" key="4">
    <source>
        <dbReference type="ARBA" id="ARBA00022519"/>
    </source>
</evidence>